<evidence type="ECO:0000313" key="2">
    <source>
        <dbReference type="EnsemblPlants" id="TuG1812G0300001040.01.T01"/>
    </source>
</evidence>
<reference evidence="2" key="3">
    <citation type="submission" date="2022-06" db="UniProtKB">
        <authorList>
            <consortium name="EnsemblPlants"/>
        </authorList>
    </citation>
    <scope>IDENTIFICATION</scope>
</reference>
<dbReference type="EnsemblPlants" id="TuG1812G0300001040.01.T01">
    <property type="protein sequence ID" value="TuG1812G0300001040.01.T01"/>
    <property type="gene ID" value="TuG1812G0300001040.01"/>
</dbReference>
<evidence type="ECO:0008006" key="4">
    <source>
        <dbReference type="Google" id="ProtNLM"/>
    </source>
</evidence>
<protein>
    <recommendedName>
        <fullName evidence="4">Knottin scorpion toxin-like domain-containing protein</fullName>
    </recommendedName>
</protein>
<keyword evidence="1" id="KW-0732">Signal</keyword>
<feature type="chain" id="PRO_5035895534" description="Knottin scorpion toxin-like domain-containing protein" evidence="1">
    <location>
        <begin position="30"/>
        <end position="86"/>
    </location>
</feature>
<accession>A0A8R7TRX4</accession>
<reference evidence="3" key="1">
    <citation type="journal article" date="2013" name="Nature">
        <title>Draft genome of the wheat A-genome progenitor Triticum urartu.</title>
        <authorList>
            <person name="Ling H.Q."/>
            <person name="Zhao S."/>
            <person name="Liu D."/>
            <person name="Wang J."/>
            <person name="Sun H."/>
            <person name="Zhang C."/>
            <person name="Fan H."/>
            <person name="Li D."/>
            <person name="Dong L."/>
            <person name="Tao Y."/>
            <person name="Gao C."/>
            <person name="Wu H."/>
            <person name="Li Y."/>
            <person name="Cui Y."/>
            <person name="Guo X."/>
            <person name="Zheng S."/>
            <person name="Wang B."/>
            <person name="Yu K."/>
            <person name="Liang Q."/>
            <person name="Yang W."/>
            <person name="Lou X."/>
            <person name="Chen J."/>
            <person name="Feng M."/>
            <person name="Jian J."/>
            <person name="Zhang X."/>
            <person name="Luo G."/>
            <person name="Jiang Y."/>
            <person name="Liu J."/>
            <person name="Wang Z."/>
            <person name="Sha Y."/>
            <person name="Zhang B."/>
            <person name="Wu H."/>
            <person name="Tang D."/>
            <person name="Shen Q."/>
            <person name="Xue P."/>
            <person name="Zou S."/>
            <person name="Wang X."/>
            <person name="Liu X."/>
            <person name="Wang F."/>
            <person name="Yang Y."/>
            <person name="An X."/>
            <person name="Dong Z."/>
            <person name="Zhang K."/>
            <person name="Zhang X."/>
            <person name="Luo M.C."/>
            <person name="Dvorak J."/>
            <person name="Tong Y."/>
            <person name="Wang J."/>
            <person name="Yang H."/>
            <person name="Li Z."/>
            <person name="Wang D."/>
            <person name="Zhang A."/>
            <person name="Wang J."/>
        </authorList>
    </citation>
    <scope>NUCLEOTIDE SEQUENCE</scope>
    <source>
        <strain evidence="3">cv. G1812</strain>
    </source>
</reference>
<dbReference type="Proteomes" id="UP000015106">
    <property type="component" value="Chromosome 3"/>
</dbReference>
<keyword evidence="3" id="KW-1185">Reference proteome</keyword>
<feature type="signal peptide" evidence="1">
    <location>
        <begin position="1"/>
        <end position="29"/>
    </location>
</feature>
<sequence>MAHDRNSTQFLRLAVACLFMSIFLSSCNAEDNGYYPNRYCVEEWSCSKPVGDDDQLRCRNFCVSKGYNFLRSYCEHDPYPECCCHK</sequence>
<dbReference type="AlphaFoldDB" id="A0A8R7TRX4"/>
<dbReference type="PROSITE" id="PS51257">
    <property type="entry name" value="PROKAR_LIPOPROTEIN"/>
    <property type="match status" value="1"/>
</dbReference>
<organism evidence="2 3">
    <name type="scientific">Triticum urartu</name>
    <name type="common">Red wild einkorn</name>
    <name type="synonym">Crithodium urartu</name>
    <dbReference type="NCBI Taxonomy" id="4572"/>
    <lineage>
        <taxon>Eukaryota</taxon>
        <taxon>Viridiplantae</taxon>
        <taxon>Streptophyta</taxon>
        <taxon>Embryophyta</taxon>
        <taxon>Tracheophyta</taxon>
        <taxon>Spermatophyta</taxon>
        <taxon>Magnoliopsida</taxon>
        <taxon>Liliopsida</taxon>
        <taxon>Poales</taxon>
        <taxon>Poaceae</taxon>
        <taxon>BOP clade</taxon>
        <taxon>Pooideae</taxon>
        <taxon>Triticodae</taxon>
        <taxon>Triticeae</taxon>
        <taxon>Triticinae</taxon>
        <taxon>Triticum</taxon>
    </lineage>
</organism>
<proteinExistence type="predicted"/>
<dbReference type="Gramene" id="TuG1812G0300001040.01.T01">
    <property type="protein sequence ID" value="TuG1812G0300001040.01.T01"/>
    <property type="gene ID" value="TuG1812G0300001040.01"/>
</dbReference>
<name>A0A8R7TRX4_TRIUA</name>
<evidence type="ECO:0000313" key="3">
    <source>
        <dbReference type="Proteomes" id="UP000015106"/>
    </source>
</evidence>
<evidence type="ECO:0000256" key="1">
    <source>
        <dbReference type="SAM" id="SignalP"/>
    </source>
</evidence>
<reference evidence="2" key="2">
    <citation type="submission" date="2018-03" db="EMBL/GenBank/DDBJ databases">
        <title>The Triticum urartu genome reveals the dynamic nature of wheat genome evolution.</title>
        <authorList>
            <person name="Ling H."/>
            <person name="Ma B."/>
            <person name="Shi X."/>
            <person name="Liu H."/>
            <person name="Dong L."/>
            <person name="Sun H."/>
            <person name="Cao Y."/>
            <person name="Gao Q."/>
            <person name="Zheng S."/>
            <person name="Li Y."/>
            <person name="Yu Y."/>
            <person name="Du H."/>
            <person name="Qi M."/>
            <person name="Li Y."/>
            <person name="Yu H."/>
            <person name="Cui Y."/>
            <person name="Wang N."/>
            <person name="Chen C."/>
            <person name="Wu H."/>
            <person name="Zhao Y."/>
            <person name="Zhang J."/>
            <person name="Li Y."/>
            <person name="Zhou W."/>
            <person name="Zhang B."/>
            <person name="Hu W."/>
            <person name="Eijk M."/>
            <person name="Tang J."/>
            <person name="Witsenboer H."/>
            <person name="Zhao S."/>
            <person name="Li Z."/>
            <person name="Zhang A."/>
            <person name="Wang D."/>
            <person name="Liang C."/>
        </authorList>
    </citation>
    <scope>NUCLEOTIDE SEQUENCE [LARGE SCALE GENOMIC DNA]</scope>
    <source>
        <strain evidence="2">cv. G1812</strain>
    </source>
</reference>